<reference evidence="8" key="1">
    <citation type="submission" date="2021-03" db="EMBL/GenBank/DDBJ databases">
        <authorList>
            <consortium name="Genoscope - CEA"/>
            <person name="William W."/>
        </authorList>
    </citation>
    <scope>NUCLEOTIDE SEQUENCE</scope>
    <source>
        <strain evidence="8">Doubled-haploid Pahang</strain>
    </source>
</reference>
<dbReference type="EMBL" id="HG996476">
    <property type="protein sequence ID" value="CAG1852425.1"/>
    <property type="molecule type" value="Genomic_DNA"/>
</dbReference>
<protein>
    <submittedName>
        <fullName evidence="8">(wild Malaysian banana) hypothetical protein</fullName>
    </submittedName>
</protein>
<dbReference type="Pfam" id="PF00188">
    <property type="entry name" value="CAP"/>
    <property type="match status" value="1"/>
</dbReference>
<dbReference type="Gramene" id="Ma10_t06320.1">
    <property type="protein sequence ID" value="Ma10_p06320.1"/>
    <property type="gene ID" value="Ma10_g06320"/>
</dbReference>
<evidence type="ECO:0000313" key="9">
    <source>
        <dbReference type="EnsemblPlants" id="Ma10_p06320.2"/>
    </source>
</evidence>
<keyword evidence="4" id="KW-1015">Disulfide bond</keyword>
<organism evidence="9 10">
    <name type="scientific">Musa acuminata subsp. malaccensis</name>
    <name type="common">Wild banana</name>
    <name type="synonym">Musa malaccensis</name>
    <dbReference type="NCBI Taxonomy" id="214687"/>
    <lineage>
        <taxon>Eukaryota</taxon>
        <taxon>Viridiplantae</taxon>
        <taxon>Streptophyta</taxon>
        <taxon>Embryophyta</taxon>
        <taxon>Tracheophyta</taxon>
        <taxon>Spermatophyta</taxon>
        <taxon>Magnoliopsida</taxon>
        <taxon>Liliopsida</taxon>
        <taxon>Zingiberales</taxon>
        <taxon>Musaceae</taxon>
        <taxon>Musa</taxon>
    </lineage>
</organism>
<dbReference type="EnsemblPlants" id="Ma10_t06320.1">
    <property type="protein sequence ID" value="Ma10_p06320.1"/>
    <property type="gene ID" value="Ma10_g06320"/>
</dbReference>
<evidence type="ECO:0000256" key="6">
    <source>
        <dbReference type="SAM" id="SignalP"/>
    </source>
</evidence>
<dbReference type="PRINTS" id="PR00837">
    <property type="entry name" value="V5TPXLIKE"/>
</dbReference>
<sequence length="179" mass="19741">MASFSSFVLLQLLIGAATLCVASARNATTEGAVVKSSRVSPAAAVAEFVAAHNAARREVGVPPLTWDAKLVRFAKAYANQRRKDCELVHSPGYAYGENIFWGQGRRWAIPDAVGKWVEEKQWYHHDTNSCSGPECTHYTQIVWRTTQRLGCAKIICNSGDTFIVCEYDPPGNYVGARPY</sequence>
<feature type="signal peptide" evidence="6">
    <location>
        <begin position="1"/>
        <end position="24"/>
    </location>
</feature>
<feature type="chain" id="PRO_5043242422" evidence="6">
    <location>
        <begin position="25"/>
        <end position="179"/>
    </location>
</feature>
<dbReference type="InterPro" id="IPR014044">
    <property type="entry name" value="CAP_dom"/>
</dbReference>
<keyword evidence="5" id="KW-0568">Pathogenesis-related protein</keyword>
<keyword evidence="3 6" id="KW-0732">Signal</keyword>
<dbReference type="SUPFAM" id="SSF55797">
    <property type="entry name" value="PR-1-like"/>
    <property type="match status" value="1"/>
</dbReference>
<dbReference type="Gene3D" id="3.40.33.10">
    <property type="entry name" value="CAP"/>
    <property type="match status" value="1"/>
</dbReference>
<evidence type="ECO:0000256" key="4">
    <source>
        <dbReference type="ARBA" id="ARBA00023157"/>
    </source>
</evidence>
<reference evidence="9" key="2">
    <citation type="submission" date="2021-05" db="UniProtKB">
        <authorList>
            <consortium name="EnsemblPlants"/>
        </authorList>
    </citation>
    <scope>IDENTIFICATION</scope>
    <source>
        <strain evidence="9">subsp. malaccensis</strain>
    </source>
</reference>
<dbReference type="PRINTS" id="PR00838">
    <property type="entry name" value="V5ALLERGEN"/>
</dbReference>
<gene>
    <name evidence="8" type="ORF">GSMUA_306510.1</name>
</gene>
<proteinExistence type="inferred from homology"/>
<dbReference type="PANTHER" id="PTHR10334">
    <property type="entry name" value="CYSTEINE-RICH SECRETORY PROTEIN-RELATED"/>
    <property type="match status" value="1"/>
</dbReference>
<feature type="domain" description="SCP" evidence="7">
    <location>
        <begin position="43"/>
        <end position="175"/>
    </location>
</feature>
<evidence type="ECO:0000256" key="1">
    <source>
        <dbReference type="ARBA" id="ARBA00003143"/>
    </source>
</evidence>
<evidence type="ECO:0000256" key="3">
    <source>
        <dbReference type="ARBA" id="ARBA00022729"/>
    </source>
</evidence>
<comment type="function">
    <text evidence="1">Probably involved in the defense reaction of plants against pathogens.</text>
</comment>
<accession>A0A804KT77</accession>
<evidence type="ECO:0000313" key="8">
    <source>
        <dbReference type="EMBL" id="CAG1852425.1"/>
    </source>
</evidence>
<keyword evidence="5" id="KW-0611">Plant defense</keyword>
<dbReference type="OrthoDB" id="337038at2759"/>
<dbReference type="Gramene" id="Ma10_t06320.2">
    <property type="protein sequence ID" value="Ma10_p06320.2"/>
    <property type="gene ID" value="Ma10_g06320"/>
</dbReference>
<comment type="similarity">
    <text evidence="2">Belongs to the CRISP family.</text>
</comment>
<keyword evidence="10" id="KW-1185">Reference proteome</keyword>
<dbReference type="FunCoup" id="A0A804KT77">
    <property type="interactions" value="801"/>
</dbReference>
<name>A0A804KT77_MUSAM</name>
<dbReference type="InterPro" id="IPR002413">
    <property type="entry name" value="V5_allergen-like"/>
</dbReference>
<dbReference type="Proteomes" id="UP000012960">
    <property type="component" value="Unplaced"/>
</dbReference>
<dbReference type="AlphaFoldDB" id="A0A804KT77"/>
<evidence type="ECO:0000313" key="10">
    <source>
        <dbReference type="Proteomes" id="UP000012960"/>
    </source>
</evidence>
<dbReference type="GO" id="GO:0098542">
    <property type="term" value="P:defense response to other organism"/>
    <property type="evidence" value="ECO:0007669"/>
    <property type="project" value="UniProtKB-ARBA"/>
</dbReference>
<evidence type="ECO:0000256" key="5">
    <source>
        <dbReference type="ARBA" id="ARBA00023265"/>
    </source>
</evidence>
<evidence type="ECO:0000259" key="7">
    <source>
        <dbReference type="SMART" id="SM00198"/>
    </source>
</evidence>
<dbReference type="SMART" id="SM00198">
    <property type="entry name" value="SCP"/>
    <property type="match status" value="1"/>
</dbReference>
<dbReference type="EnsemblPlants" id="Ma10_t06320.2">
    <property type="protein sequence ID" value="Ma10_p06320.2"/>
    <property type="gene ID" value="Ma10_g06320"/>
</dbReference>
<dbReference type="InterPro" id="IPR001283">
    <property type="entry name" value="CRISP-related"/>
</dbReference>
<dbReference type="FunFam" id="3.40.33.10:FF:000006">
    <property type="entry name" value="Putative pathogenesis-related protein 1"/>
    <property type="match status" value="1"/>
</dbReference>
<evidence type="ECO:0000256" key="2">
    <source>
        <dbReference type="ARBA" id="ARBA00009923"/>
    </source>
</evidence>
<dbReference type="SMR" id="A0A804KT77"/>
<dbReference type="CDD" id="cd05381">
    <property type="entry name" value="CAP_PR-1"/>
    <property type="match status" value="1"/>
</dbReference>
<dbReference type="GO" id="GO:0005615">
    <property type="term" value="C:extracellular space"/>
    <property type="evidence" value="ECO:0000318"/>
    <property type="project" value="GO_Central"/>
</dbReference>
<dbReference type="OMA" id="YQRSENW"/>
<dbReference type="InterPro" id="IPR035940">
    <property type="entry name" value="CAP_sf"/>
</dbReference>